<evidence type="ECO:0000256" key="2">
    <source>
        <dbReference type="SAM" id="Phobius"/>
    </source>
</evidence>
<keyword evidence="2" id="KW-0812">Transmembrane</keyword>
<dbReference type="RefSeq" id="WP_184300119.1">
    <property type="nucleotide sequence ID" value="NZ_JACHXU010000001.1"/>
</dbReference>
<feature type="region of interest" description="Disordered" evidence="1">
    <location>
        <begin position="152"/>
        <end position="171"/>
    </location>
</feature>
<proteinExistence type="predicted"/>
<reference evidence="3 4" key="1">
    <citation type="submission" date="2020-08" db="EMBL/GenBank/DDBJ databases">
        <title>Genomic Encyclopedia of Type Strains, Phase III (KMG-III): the genomes of soil and plant-associated and newly described type strains.</title>
        <authorList>
            <person name="Whitman W."/>
        </authorList>
    </citation>
    <scope>NUCLEOTIDE SEQUENCE [LARGE SCALE GENOMIC DNA]</scope>
    <source>
        <strain evidence="3 4">CECT 8075</strain>
    </source>
</reference>
<keyword evidence="4" id="KW-1185">Reference proteome</keyword>
<dbReference type="AlphaFoldDB" id="A0A7W5H2K4"/>
<protein>
    <recommendedName>
        <fullName evidence="5">Transmembrane protein</fullName>
    </recommendedName>
</protein>
<evidence type="ECO:0000256" key="1">
    <source>
        <dbReference type="SAM" id="MobiDB-lite"/>
    </source>
</evidence>
<dbReference type="Proteomes" id="UP000536179">
    <property type="component" value="Unassembled WGS sequence"/>
</dbReference>
<keyword evidence="2" id="KW-0472">Membrane</keyword>
<sequence>MFDPSPPNRNRHNSFYNEMNDLFGEDLREPHFTDEASHDGQDLEDLIRGAGHYVHPGDQLRARILESVNCRRERRHMWQRFFGGFALATTVVLALIIIGQIGLAVTPRGRTASDLQHQATRRANADGVAWEWALTEVVYDWRRSAAASLHCEPAHPPKVRTGESPTDGAER</sequence>
<feature type="transmembrane region" description="Helical" evidence="2">
    <location>
        <begin position="81"/>
        <end position="103"/>
    </location>
</feature>
<keyword evidence="2" id="KW-1133">Transmembrane helix</keyword>
<gene>
    <name evidence="3" type="ORF">FHS27_000026</name>
</gene>
<organism evidence="3 4">
    <name type="scientific">Aporhodopirellula rubra</name>
    <dbReference type="NCBI Taxonomy" id="980271"/>
    <lineage>
        <taxon>Bacteria</taxon>
        <taxon>Pseudomonadati</taxon>
        <taxon>Planctomycetota</taxon>
        <taxon>Planctomycetia</taxon>
        <taxon>Pirellulales</taxon>
        <taxon>Pirellulaceae</taxon>
        <taxon>Aporhodopirellula</taxon>
    </lineage>
</organism>
<dbReference type="EMBL" id="JACHXU010000001">
    <property type="protein sequence ID" value="MBB3204262.1"/>
    <property type="molecule type" value="Genomic_DNA"/>
</dbReference>
<accession>A0A7W5H2K4</accession>
<evidence type="ECO:0000313" key="3">
    <source>
        <dbReference type="EMBL" id="MBB3204262.1"/>
    </source>
</evidence>
<comment type="caution">
    <text evidence="3">The sequence shown here is derived from an EMBL/GenBank/DDBJ whole genome shotgun (WGS) entry which is preliminary data.</text>
</comment>
<evidence type="ECO:0000313" key="4">
    <source>
        <dbReference type="Proteomes" id="UP000536179"/>
    </source>
</evidence>
<evidence type="ECO:0008006" key="5">
    <source>
        <dbReference type="Google" id="ProtNLM"/>
    </source>
</evidence>
<name>A0A7W5H2K4_9BACT</name>